<proteinExistence type="inferred from homology"/>
<evidence type="ECO:0000259" key="4">
    <source>
        <dbReference type="Pfam" id="PF19305"/>
    </source>
</evidence>
<reference evidence="6" key="1">
    <citation type="submission" date="2020-04" db="EMBL/GenBank/DDBJ databases">
        <title>Genome analysis and biological profiling of marine Cellulosimicrobium funkei MOSEL-ME6.</title>
        <authorList>
            <person name="Tanveer F."/>
            <person name="Xie Y."/>
            <person name="Shinwari Z.K."/>
        </authorList>
    </citation>
    <scope>NUCLEOTIDE SEQUENCE [LARGE SCALE GENOMIC DNA]</scope>
    <source>
        <strain evidence="6">MOSEL-ME25</strain>
    </source>
</reference>
<reference evidence="5 6" key="2">
    <citation type="submission" date="2022-12" db="EMBL/GenBank/DDBJ databases">
        <title>Genome analysis and biological profiling of marine Salinicoccus roseus MOSEL-ME25.</title>
        <authorList>
            <person name="Mirza F.T."/>
            <person name="Xie Y."/>
            <person name="Shinwari Z.K."/>
        </authorList>
    </citation>
    <scope>NUCLEOTIDE SEQUENCE [LARGE SCALE GENOMIC DNA]</scope>
    <source>
        <strain evidence="5 6">MOSEL-ME25</strain>
    </source>
</reference>
<dbReference type="InterPro" id="IPR045336">
    <property type="entry name" value="MmgE_PrpD_N"/>
</dbReference>
<comment type="caution">
    <text evidence="5">The sequence shown here is derived from an EMBL/GenBank/DDBJ whole genome shotgun (WGS) entry which is preliminary data.</text>
</comment>
<dbReference type="Gene3D" id="3.30.1330.120">
    <property type="entry name" value="2-methylcitrate dehydratase PrpD"/>
    <property type="match status" value="1"/>
</dbReference>
<dbReference type="GO" id="GO:0003994">
    <property type="term" value="F:aconitate hydratase activity"/>
    <property type="evidence" value="ECO:0007669"/>
    <property type="project" value="UniProtKB-EC"/>
</dbReference>
<dbReference type="Gene3D" id="1.10.4100.10">
    <property type="entry name" value="2-methylcitrate dehydratase PrpD"/>
    <property type="match status" value="1"/>
</dbReference>
<dbReference type="EMBL" id="JABEVU030000001">
    <property type="protein sequence ID" value="MDB0580661.1"/>
    <property type="molecule type" value="Genomic_DNA"/>
</dbReference>
<dbReference type="InterPro" id="IPR042188">
    <property type="entry name" value="MmgE/PrpD_sf_2"/>
</dbReference>
<keyword evidence="6" id="KW-1185">Reference proteome</keyword>
<evidence type="ECO:0000313" key="5">
    <source>
        <dbReference type="EMBL" id="MDB0580661.1"/>
    </source>
</evidence>
<dbReference type="PANTHER" id="PTHR16943">
    <property type="entry name" value="2-METHYLCITRATE DEHYDRATASE-RELATED"/>
    <property type="match status" value="1"/>
</dbReference>
<dbReference type="Proteomes" id="UP000527860">
    <property type="component" value="Unassembled WGS sequence"/>
</dbReference>
<dbReference type="GO" id="GO:0047547">
    <property type="term" value="F:2-methylcitrate dehydratase activity"/>
    <property type="evidence" value="ECO:0007669"/>
    <property type="project" value="UniProtKB-EC"/>
</dbReference>
<dbReference type="InterPro" id="IPR036148">
    <property type="entry name" value="MmgE/PrpD_sf"/>
</dbReference>
<dbReference type="InterPro" id="IPR012705">
    <property type="entry name" value="2Me_IsoCit_deHydtase_PrpD"/>
</dbReference>
<evidence type="ECO:0000256" key="1">
    <source>
        <dbReference type="ARBA" id="ARBA00006174"/>
    </source>
</evidence>
<dbReference type="EC" id="4.2.1.79" evidence="5"/>
<evidence type="ECO:0000259" key="3">
    <source>
        <dbReference type="Pfam" id="PF03972"/>
    </source>
</evidence>
<dbReference type="NCBIfam" id="TIGR02330">
    <property type="entry name" value="prpD"/>
    <property type="match status" value="1"/>
</dbReference>
<dbReference type="InterPro" id="IPR042183">
    <property type="entry name" value="MmgE/PrpD_sf_1"/>
</dbReference>
<sequence length="467" mass="53149">MKYDEVVETLASYIVKKWEFDNGTKNIAKLILKDSMGCMVKSLNNNQCKKMLGPVENGAYVERGIMVPGQRKGLGLLDASWNLGILVRWLDYNDCFLAEEWGHPSDNLGGIIAAAYHQAETGNKITVGDVLNFMIKAHEIQGVLSLCNSLNRNGYDHVFFVKLATAAVVSEILGGNEETIKNTIANVFADGAPLRIYRHAPNVTTRKSWAAGDATMRGVRMALLTKKLDEGYPNILTEPDWGFNANVMNDKNITVSRELGDYVVRNILFKADFPAEFHAQTGAEAAMRLSEKYNGRLDSIKEIRISTHESAVRIIAHKEKLTNPSDRDHSLEYIIAVALINGDLKTEYYYDEYHNSHPEIDQLIKKMKVIENPRYSNDYLDPEKRSVTNAVQLIFSDDEASELIEVEYPIGHKFRRSEVEPVIDRKFRSNVTGYFNTNEIEELDKLFDDEEKLFDMEIRDFMKKWVK</sequence>
<dbReference type="PANTHER" id="PTHR16943:SF16">
    <property type="entry name" value="2-METHYLCITRATE DEHYDRATASE-RELATED"/>
    <property type="match status" value="1"/>
</dbReference>
<dbReference type="Pfam" id="PF19305">
    <property type="entry name" value="MmgE_PrpD_C"/>
    <property type="match status" value="1"/>
</dbReference>
<dbReference type="RefSeq" id="WP_052443710.1">
    <property type="nucleotide sequence ID" value="NZ_JABEVU030000001.1"/>
</dbReference>
<dbReference type="InterPro" id="IPR005656">
    <property type="entry name" value="MmgE_PrpD"/>
</dbReference>
<dbReference type="GeneID" id="77845415"/>
<keyword evidence="2 5" id="KW-0456">Lyase</keyword>
<organism evidence="5 6">
    <name type="scientific">Salinicoccus roseus</name>
    <dbReference type="NCBI Taxonomy" id="45670"/>
    <lineage>
        <taxon>Bacteria</taxon>
        <taxon>Bacillati</taxon>
        <taxon>Bacillota</taxon>
        <taxon>Bacilli</taxon>
        <taxon>Bacillales</taxon>
        <taxon>Staphylococcaceae</taxon>
        <taxon>Salinicoccus</taxon>
    </lineage>
</organism>
<feature type="domain" description="MmgE/PrpD N-terminal" evidence="3">
    <location>
        <begin position="23"/>
        <end position="254"/>
    </location>
</feature>
<protein>
    <submittedName>
        <fullName evidence="5">Bifunctional 2-methylcitrate dehydratase/aconitate hydratase</fullName>
        <ecNumber evidence="5">4.2.1.3</ecNumber>
        <ecNumber evidence="5">4.2.1.79</ecNumber>
    </submittedName>
</protein>
<comment type="similarity">
    <text evidence="1">Belongs to the PrpD family.</text>
</comment>
<dbReference type="SUPFAM" id="SSF103378">
    <property type="entry name" value="2-methylcitrate dehydratase PrpD"/>
    <property type="match status" value="1"/>
</dbReference>
<dbReference type="Pfam" id="PF03972">
    <property type="entry name" value="MmgE_PrpD_N"/>
    <property type="match status" value="1"/>
</dbReference>
<evidence type="ECO:0000313" key="6">
    <source>
        <dbReference type="Proteomes" id="UP000527860"/>
    </source>
</evidence>
<dbReference type="InterPro" id="IPR045337">
    <property type="entry name" value="MmgE_PrpD_C"/>
</dbReference>
<dbReference type="NCBIfam" id="NF006943">
    <property type="entry name" value="PRK09425.1"/>
    <property type="match status" value="1"/>
</dbReference>
<dbReference type="EC" id="4.2.1.3" evidence="5"/>
<gene>
    <name evidence="5" type="ORF">F7P68_0008970</name>
</gene>
<accession>A0ABT4YJU4</accession>
<evidence type="ECO:0000256" key="2">
    <source>
        <dbReference type="ARBA" id="ARBA00023239"/>
    </source>
</evidence>
<name>A0ABT4YJU4_9STAP</name>
<feature type="domain" description="MmgE/PrpD C-terminal" evidence="4">
    <location>
        <begin position="273"/>
        <end position="442"/>
    </location>
</feature>